<feature type="region of interest" description="Disordered" evidence="1">
    <location>
        <begin position="256"/>
        <end position="576"/>
    </location>
</feature>
<protein>
    <submittedName>
        <fullName evidence="2">Uncharacterized protein</fullName>
    </submittedName>
</protein>
<dbReference type="EMBL" id="LNIX01000008">
    <property type="protein sequence ID" value="OXA50914.1"/>
    <property type="molecule type" value="Genomic_DNA"/>
</dbReference>
<evidence type="ECO:0000313" key="3">
    <source>
        <dbReference type="Proteomes" id="UP000198287"/>
    </source>
</evidence>
<feature type="compositionally biased region" description="Polar residues" evidence="1">
    <location>
        <begin position="496"/>
        <end position="506"/>
    </location>
</feature>
<dbReference type="Proteomes" id="UP000198287">
    <property type="component" value="Unassembled WGS sequence"/>
</dbReference>
<proteinExistence type="predicted"/>
<organism evidence="2 3">
    <name type="scientific">Folsomia candida</name>
    <name type="common">Springtail</name>
    <dbReference type="NCBI Taxonomy" id="158441"/>
    <lineage>
        <taxon>Eukaryota</taxon>
        <taxon>Metazoa</taxon>
        <taxon>Ecdysozoa</taxon>
        <taxon>Arthropoda</taxon>
        <taxon>Hexapoda</taxon>
        <taxon>Collembola</taxon>
        <taxon>Entomobryomorpha</taxon>
        <taxon>Isotomoidea</taxon>
        <taxon>Isotomidae</taxon>
        <taxon>Proisotominae</taxon>
        <taxon>Folsomia</taxon>
    </lineage>
</organism>
<evidence type="ECO:0000256" key="1">
    <source>
        <dbReference type="SAM" id="MobiDB-lite"/>
    </source>
</evidence>
<reference evidence="2 3" key="1">
    <citation type="submission" date="2015-12" db="EMBL/GenBank/DDBJ databases">
        <title>The genome of Folsomia candida.</title>
        <authorList>
            <person name="Faddeeva A."/>
            <person name="Derks M.F."/>
            <person name="Anvar Y."/>
            <person name="Smit S."/>
            <person name="Van Straalen N."/>
            <person name="Roelofs D."/>
        </authorList>
    </citation>
    <scope>NUCLEOTIDE SEQUENCE [LARGE SCALE GENOMIC DNA]</scope>
    <source>
        <strain evidence="2 3">VU population</strain>
        <tissue evidence="2">Whole body</tissue>
    </source>
</reference>
<dbReference type="AlphaFoldDB" id="A0A226E1K5"/>
<feature type="compositionally biased region" description="Basic and acidic residues" evidence="1">
    <location>
        <begin position="476"/>
        <end position="493"/>
    </location>
</feature>
<feature type="compositionally biased region" description="Basic residues" evidence="1">
    <location>
        <begin position="319"/>
        <end position="330"/>
    </location>
</feature>
<comment type="caution">
    <text evidence="2">The sequence shown here is derived from an EMBL/GenBank/DDBJ whole genome shotgun (WGS) entry which is preliminary data.</text>
</comment>
<name>A0A226E1K5_FOLCA</name>
<gene>
    <name evidence="2" type="ORF">Fcan01_14140</name>
</gene>
<feature type="compositionally biased region" description="Low complexity" evidence="1">
    <location>
        <begin position="403"/>
        <end position="437"/>
    </location>
</feature>
<keyword evidence="3" id="KW-1185">Reference proteome</keyword>
<feature type="compositionally biased region" description="Basic and acidic residues" evidence="1">
    <location>
        <begin position="508"/>
        <end position="529"/>
    </location>
</feature>
<feature type="compositionally biased region" description="Basic and acidic residues" evidence="1">
    <location>
        <begin position="367"/>
        <end position="382"/>
    </location>
</feature>
<feature type="compositionally biased region" description="Pro residues" evidence="1">
    <location>
        <begin position="533"/>
        <end position="545"/>
    </location>
</feature>
<dbReference type="OrthoDB" id="8251699at2759"/>
<evidence type="ECO:0000313" key="2">
    <source>
        <dbReference type="EMBL" id="OXA50914.1"/>
    </source>
</evidence>
<feature type="compositionally biased region" description="Basic residues" evidence="1">
    <location>
        <begin position="383"/>
        <end position="394"/>
    </location>
</feature>
<accession>A0A226E1K5</accession>
<feature type="compositionally biased region" description="Acidic residues" evidence="1">
    <location>
        <begin position="335"/>
        <end position="352"/>
    </location>
</feature>
<feature type="compositionally biased region" description="Basic and acidic residues" evidence="1">
    <location>
        <begin position="452"/>
        <end position="464"/>
    </location>
</feature>
<sequence>MQQSWMDIVGLRQGYLENLIEKESSSEEVKMGATLLITTLLSVSNVGGQFYADYGDTGGGLGVGGGGGYNLNPFDIPVIYKQDRFPASYPVAPTIYQVALMKPIEPMPGKKTVPLYIVPEESLLVNPNNFDNHLHRAKRSIDPHGLRLNIKYPQFYGLTDGYHIPAVEIPLHKPMIVRQIEVNVLAPEGFMVPYQSDDRQWPSPYPMTTGCLVASIPRNEYVSDDHPITIRRLFAVPSLPEYPTYRPAFPNHGQLAYPGQVSSPHVHPPHGDGVTLNFYPNGQAHPPHSHPHSRPVVYAHPTQTSKAPVFELVPVTPKSNRRNGNRRKGGKNKDDDDSDEDRDRSEEDDDNNDSSSKDSQEENSDEDEKRDSRRCRDRDGSRSGRRNCGRNRNRNSRDRSSTTRRTTTTTGSSTTTRTTTTPTTTTPTTTTPSTTTPAASSIQDIIAAFSSYRDRERERDDRRNRISASFYEDEERERKTSTRSRGGDRDRSQQSEGLRSGNSASYSSRDRDRDRDRVVDDDDRPRNNNDQRSPPPTPPPPPPPRDLLAESSPERESRTSSSIRDVPSDNNINELREQALQRQISQLHRLLSSLNLTQEDSNSNNTTSQQQQS</sequence>